<comment type="similarity">
    <text evidence="1">Belongs to the GMC oxidoreductase family.</text>
</comment>
<dbReference type="PANTHER" id="PTHR11552:SF115">
    <property type="entry name" value="DEHYDROGENASE XPTC-RELATED"/>
    <property type="match status" value="1"/>
</dbReference>
<organism evidence="8 9">
    <name type="scientific">Zymoseptoria brevis</name>
    <dbReference type="NCBI Taxonomy" id="1047168"/>
    <lineage>
        <taxon>Eukaryota</taxon>
        <taxon>Fungi</taxon>
        <taxon>Dikarya</taxon>
        <taxon>Ascomycota</taxon>
        <taxon>Pezizomycotina</taxon>
        <taxon>Dothideomycetes</taxon>
        <taxon>Dothideomycetidae</taxon>
        <taxon>Mycosphaerellales</taxon>
        <taxon>Mycosphaerellaceae</taxon>
        <taxon>Zymoseptoria</taxon>
    </lineage>
</organism>
<evidence type="ECO:0000259" key="7">
    <source>
        <dbReference type="Pfam" id="PF05199"/>
    </source>
</evidence>
<dbReference type="Gene3D" id="3.50.50.60">
    <property type="entry name" value="FAD/NAD(P)-binding domain"/>
    <property type="match status" value="1"/>
</dbReference>
<evidence type="ECO:0000313" key="9">
    <source>
        <dbReference type="Proteomes" id="UP000033647"/>
    </source>
</evidence>
<reference evidence="8 9" key="1">
    <citation type="submission" date="2015-03" db="EMBL/GenBank/DDBJ databases">
        <title>RNA-seq based gene annotation and comparative genomics of four Zymoseptoria species reveal species-specific pathogenicity related genes and transposable element activity.</title>
        <authorList>
            <person name="Grandaubert J."/>
            <person name="Bhattacharyya A."/>
            <person name="Stukenbrock E.H."/>
        </authorList>
    </citation>
    <scope>NUCLEOTIDE SEQUENCE [LARGE SCALE GENOMIC DNA]</scope>
    <source>
        <strain evidence="8 9">Zb18110</strain>
    </source>
</reference>
<keyword evidence="3" id="KW-0285">Flavoprotein</keyword>
<dbReference type="InterPro" id="IPR007867">
    <property type="entry name" value="GMC_OxRtase_C"/>
</dbReference>
<feature type="signal peptide" evidence="5">
    <location>
        <begin position="1"/>
        <end position="18"/>
    </location>
</feature>
<dbReference type="SUPFAM" id="SSF51905">
    <property type="entry name" value="FAD/NAD(P)-binding domain"/>
    <property type="match status" value="1"/>
</dbReference>
<feature type="domain" description="Glucose-methanol-choline oxidoreductase C-terminal" evidence="7">
    <location>
        <begin position="475"/>
        <end position="611"/>
    </location>
</feature>
<keyword evidence="3" id="KW-0274">FAD</keyword>
<evidence type="ECO:0000256" key="1">
    <source>
        <dbReference type="ARBA" id="ARBA00010790"/>
    </source>
</evidence>
<feature type="active site" description="Proton acceptor" evidence="2">
    <location>
        <position position="602"/>
    </location>
</feature>
<dbReference type="Gene3D" id="3.30.560.10">
    <property type="entry name" value="Glucose Oxidase, domain 3"/>
    <property type="match status" value="1"/>
</dbReference>
<dbReference type="Pfam" id="PF05199">
    <property type="entry name" value="GMC_oxred_C"/>
    <property type="match status" value="1"/>
</dbReference>
<evidence type="ECO:0000256" key="4">
    <source>
        <dbReference type="SAM" id="MobiDB-lite"/>
    </source>
</evidence>
<keyword evidence="9" id="KW-1185">Reference proteome</keyword>
<dbReference type="InterPro" id="IPR012132">
    <property type="entry name" value="GMC_OxRdtase"/>
</dbReference>
<proteinExistence type="inferred from homology"/>
<evidence type="ECO:0000256" key="2">
    <source>
        <dbReference type="PIRSR" id="PIRSR000137-1"/>
    </source>
</evidence>
<protein>
    <submittedName>
        <fullName evidence="8">Choline dehydrogenase like protein</fullName>
    </submittedName>
</protein>
<dbReference type="EMBL" id="LAFY01004061">
    <property type="protein sequence ID" value="KJX95598.1"/>
    <property type="molecule type" value="Genomic_DNA"/>
</dbReference>
<evidence type="ECO:0000259" key="6">
    <source>
        <dbReference type="Pfam" id="PF00732"/>
    </source>
</evidence>
<dbReference type="OrthoDB" id="269227at2759"/>
<feature type="region of interest" description="Disordered" evidence="4">
    <location>
        <begin position="623"/>
        <end position="644"/>
    </location>
</feature>
<comment type="caution">
    <text evidence="8">The sequence shown here is derived from an EMBL/GenBank/DDBJ whole genome shotgun (WGS) entry which is preliminary data.</text>
</comment>
<dbReference type="Pfam" id="PF00732">
    <property type="entry name" value="GMC_oxred_N"/>
    <property type="match status" value="1"/>
</dbReference>
<feature type="active site" description="Proton donor" evidence="2">
    <location>
        <position position="559"/>
    </location>
</feature>
<dbReference type="STRING" id="1047168.A0A0F4GDW3"/>
<name>A0A0F4GDW3_9PEZI</name>
<comment type="cofactor">
    <cofactor evidence="3">
        <name>FAD</name>
        <dbReference type="ChEBI" id="CHEBI:57692"/>
    </cofactor>
</comment>
<evidence type="ECO:0000256" key="5">
    <source>
        <dbReference type="SAM" id="SignalP"/>
    </source>
</evidence>
<dbReference type="InterPro" id="IPR000172">
    <property type="entry name" value="GMC_OxRdtase_N"/>
</dbReference>
<dbReference type="InterPro" id="IPR036188">
    <property type="entry name" value="FAD/NAD-bd_sf"/>
</dbReference>
<gene>
    <name evidence="8" type="ORF">TI39_contig4101g00011</name>
</gene>
<evidence type="ECO:0000313" key="8">
    <source>
        <dbReference type="EMBL" id="KJX95598.1"/>
    </source>
</evidence>
<keyword evidence="5" id="KW-0732">Signal</keyword>
<accession>A0A0F4GDW3</accession>
<evidence type="ECO:0000256" key="3">
    <source>
        <dbReference type="PIRSR" id="PIRSR000137-2"/>
    </source>
</evidence>
<dbReference type="AlphaFoldDB" id="A0A0F4GDW3"/>
<dbReference type="GO" id="GO:0044550">
    <property type="term" value="P:secondary metabolite biosynthetic process"/>
    <property type="evidence" value="ECO:0007669"/>
    <property type="project" value="TreeGrafter"/>
</dbReference>
<dbReference type="GO" id="GO:0050660">
    <property type="term" value="F:flavin adenine dinucleotide binding"/>
    <property type="evidence" value="ECO:0007669"/>
    <property type="project" value="InterPro"/>
</dbReference>
<feature type="chain" id="PRO_5002468358" evidence="5">
    <location>
        <begin position="19"/>
        <end position="644"/>
    </location>
</feature>
<feature type="domain" description="Glucose-methanol-choline oxidoreductase N-terminal" evidence="6">
    <location>
        <begin position="44"/>
        <end position="351"/>
    </location>
</feature>
<dbReference type="PANTHER" id="PTHR11552">
    <property type="entry name" value="GLUCOSE-METHANOL-CHOLINE GMC OXIDOREDUCTASE"/>
    <property type="match status" value="1"/>
</dbReference>
<dbReference type="SUPFAM" id="SSF54373">
    <property type="entry name" value="FAD-linked reductases, C-terminal domain"/>
    <property type="match status" value="1"/>
</dbReference>
<sequence>MAVHSLLASLLSLPLAVATLAAAKSPPNGGTSHVQHPRDINTTYDYIIVGGGTSGLVVANRLTAHADVSVLVVEMGQIDNEERVLLPYSTNVNSFHDLAPVTSMPLTHLSNTPYFVAAAATVGGGSVVNGMFFDRASAADYNAWEQLGNPGWGFHDLLPYFIKSTNWSVPSPEIAEMYNYTWDESCWGQSGPIHSSIPPFQWPELPTFLQAWREMGDDIRFPEEGNNGSGLGVMWVPSSQDPTTQTRSSAKTGYYDPIADRSNLHLLTQTRVEKVNFKGKTAVGITMTSLLDGKTFKASAKKEVIMAAGPVFSTNLLHKSGIGPLGMLEAAGIEVIEDLPGVGTNFQDHPALYMYWDLLNDTYPSPGLLQTNTTFFQEARDEYDKSRSGPLIQPHGNNAVFLSLRTISPDVDEIVAQIAAQDPSQYLPDSYSFTSRLGYAAQHAILVDRLGGTESAAYEMTFNGGKMIANAFQKPLSRGTIVLNMSDPLLGPQVDYNTLANPMDGIITVAMLNYTRKFYQTPSMQSLGASETIPGPGYVSTEDILTQFQMRLLSPSFSHPSCSNPMMPLALGGVVSPELLVYGVERLSVVDVSIMPLIPATHLCATVYAIAEKAADLIKARHSEGNSCDMGPPSSNCRNHKARS</sequence>
<dbReference type="PIRSF" id="PIRSF000137">
    <property type="entry name" value="Alcohol_oxidase"/>
    <property type="match status" value="1"/>
</dbReference>
<dbReference type="GO" id="GO:0016614">
    <property type="term" value="F:oxidoreductase activity, acting on CH-OH group of donors"/>
    <property type="evidence" value="ECO:0007669"/>
    <property type="project" value="InterPro"/>
</dbReference>
<feature type="binding site" evidence="3">
    <location>
        <position position="272"/>
    </location>
    <ligand>
        <name>FAD</name>
        <dbReference type="ChEBI" id="CHEBI:57692"/>
    </ligand>
</feature>
<feature type="binding site" evidence="3">
    <location>
        <begin position="53"/>
        <end position="54"/>
    </location>
    <ligand>
        <name>FAD</name>
        <dbReference type="ChEBI" id="CHEBI:57692"/>
    </ligand>
</feature>
<dbReference type="Proteomes" id="UP000033647">
    <property type="component" value="Unassembled WGS sequence"/>
</dbReference>